<name>A0A438C4T0_VITVI</name>
<evidence type="ECO:0000313" key="2">
    <source>
        <dbReference type="Proteomes" id="UP000288805"/>
    </source>
</evidence>
<gene>
    <name evidence="1" type="ORF">CK203_109317</name>
</gene>
<organism evidence="1 2">
    <name type="scientific">Vitis vinifera</name>
    <name type="common">Grape</name>
    <dbReference type="NCBI Taxonomy" id="29760"/>
    <lineage>
        <taxon>Eukaryota</taxon>
        <taxon>Viridiplantae</taxon>
        <taxon>Streptophyta</taxon>
        <taxon>Embryophyta</taxon>
        <taxon>Tracheophyta</taxon>
        <taxon>Spermatophyta</taxon>
        <taxon>Magnoliopsida</taxon>
        <taxon>eudicotyledons</taxon>
        <taxon>Gunneridae</taxon>
        <taxon>Pentapetalae</taxon>
        <taxon>rosids</taxon>
        <taxon>Vitales</taxon>
        <taxon>Vitaceae</taxon>
        <taxon>Viteae</taxon>
        <taxon>Vitis</taxon>
    </lineage>
</organism>
<dbReference type="Proteomes" id="UP000288805">
    <property type="component" value="Unassembled WGS sequence"/>
</dbReference>
<comment type="caution">
    <text evidence="1">The sequence shown here is derived from an EMBL/GenBank/DDBJ whole genome shotgun (WGS) entry which is preliminary data.</text>
</comment>
<reference evidence="1 2" key="1">
    <citation type="journal article" date="2018" name="PLoS Genet.">
        <title>Population sequencing reveals clonal diversity and ancestral inbreeding in the grapevine cultivar Chardonnay.</title>
        <authorList>
            <person name="Roach M.J."/>
            <person name="Johnson D.L."/>
            <person name="Bohlmann J."/>
            <person name="van Vuuren H.J."/>
            <person name="Jones S.J."/>
            <person name="Pretorius I.S."/>
            <person name="Schmidt S.A."/>
            <person name="Borneman A.R."/>
        </authorList>
    </citation>
    <scope>NUCLEOTIDE SEQUENCE [LARGE SCALE GENOMIC DNA]</scope>
    <source>
        <strain evidence="2">cv. Chardonnay</strain>
        <tissue evidence="1">Leaf</tissue>
    </source>
</reference>
<dbReference type="AlphaFoldDB" id="A0A438C4T0"/>
<evidence type="ECO:0000313" key="1">
    <source>
        <dbReference type="EMBL" id="RVW18245.1"/>
    </source>
</evidence>
<protein>
    <submittedName>
        <fullName evidence="1">Uncharacterized protein</fullName>
    </submittedName>
</protein>
<sequence length="143" mass="16519">MKFGSANHLFEGEFTNRNWTHYYQNMGIPISGDGISTKLQSWWTQASPDNAMGIIKLILPCILCWEIWKEQNRRGLSLPVELGSLPQWPIPYQYQWKESYEQVSHGLLLEEQANVQSNQIMFIETLSNIGETVAQIELSEKTE</sequence>
<dbReference type="EMBL" id="QGNW01002541">
    <property type="protein sequence ID" value="RVW18245.1"/>
    <property type="molecule type" value="Genomic_DNA"/>
</dbReference>
<accession>A0A438C4T0</accession>
<proteinExistence type="predicted"/>